<feature type="transmembrane region" description="Helical" evidence="1">
    <location>
        <begin position="145"/>
        <end position="171"/>
    </location>
</feature>
<feature type="transmembrane region" description="Helical" evidence="1">
    <location>
        <begin position="80"/>
        <end position="102"/>
    </location>
</feature>
<keyword evidence="3" id="KW-1185">Reference proteome</keyword>
<gene>
    <name evidence="2" type="ORF">ACFFH4_18220</name>
</gene>
<protein>
    <submittedName>
        <fullName evidence="2">YesL family protein</fullName>
    </submittedName>
</protein>
<dbReference type="Proteomes" id="UP001589833">
    <property type="component" value="Unassembled WGS sequence"/>
</dbReference>
<feature type="transmembrane region" description="Helical" evidence="1">
    <location>
        <begin position="177"/>
        <end position="199"/>
    </location>
</feature>
<feature type="transmembrane region" description="Helical" evidence="1">
    <location>
        <begin position="25"/>
        <end position="51"/>
    </location>
</feature>
<sequence length="217" mass="25104">MNFSGFTGFINETCEWLMRLAFLNILWVLFTVLGFGIFGWAPATAAMFSVLRNRFFAEEEFSTIHMFRTVYKEEFVKSNVIGLFMVGGSWSLYYSLSTLIYLQSSVMILFGTIFFIFAILFFIVCLFIFPVFSHYQTTFRNYFRYSLMLGLSHLHICLLMVVGLGITYILFTSFPGLMLFYGISLPVTCVVVLSLKVFIKLEEKEQTFSLSGENLEY</sequence>
<proteinExistence type="predicted"/>
<keyword evidence="1" id="KW-1133">Transmembrane helix</keyword>
<evidence type="ECO:0000313" key="2">
    <source>
        <dbReference type="EMBL" id="MFC0560892.1"/>
    </source>
</evidence>
<dbReference type="InterPro" id="IPR006938">
    <property type="entry name" value="DUF624"/>
</dbReference>
<keyword evidence="1" id="KW-0812">Transmembrane</keyword>
<dbReference type="EMBL" id="JBHLTR010000047">
    <property type="protein sequence ID" value="MFC0560892.1"/>
    <property type="molecule type" value="Genomic_DNA"/>
</dbReference>
<feature type="transmembrane region" description="Helical" evidence="1">
    <location>
        <begin position="108"/>
        <end position="133"/>
    </location>
</feature>
<name>A0ABV6NJE3_9BACI</name>
<dbReference type="Pfam" id="PF04854">
    <property type="entry name" value="DUF624"/>
    <property type="match status" value="1"/>
</dbReference>
<comment type="caution">
    <text evidence="2">The sequence shown here is derived from an EMBL/GenBank/DDBJ whole genome shotgun (WGS) entry which is preliminary data.</text>
</comment>
<keyword evidence="1" id="KW-0472">Membrane</keyword>
<organism evidence="2 3">
    <name type="scientific">Halalkalibacter alkalisediminis</name>
    <dbReference type="NCBI Taxonomy" id="935616"/>
    <lineage>
        <taxon>Bacteria</taxon>
        <taxon>Bacillati</taxon>
        <taxon>Bacillota</taxon>
        <taxon>Bacilli</taxon>
        <taxon>Bacillales</taxon>
        <taxon>Bacillaceae</taxon>
        <taxon>Halalkalibacter</taxon>
    </lineage>
</organism>
<evidence type="ECO:0000313" key="3">
    <source>
        <dbReference type="Proteomes" id="UP001589833"/>
    </source>
</evidence>
<reference evidence="2 3" key="1">
    <citation type="submission" date="2024-09" db="EMBL/GenBank/DDBJ databases">
        <authorList>
            <person name="Sun Q."/>
            <person name="Mori K."/>
        </authorList>
    </citation>
    <scope>NUCLEOTIDE SEQUENCE [LARGE SCALE GENOMIC DNA]</scope>
    <source>
        <strain evidence="2 3">NCAIM B.02301</strain>
    </source>
</reference>
<evidence type="ECO:0000256" key="1">
    <source>
        <dbReference type="SAM" id="Phobius"/>
    </source>
</evidence>
<dbReference type="RefSeq" id="WP_273848129.1">
    <property type="nucleotide sequence ID" value="NZ_JAQQWT010000052.1"/>
</dbReference>
<accession>A0ABV6NJE3</accession>